<feature type="transmembrane region" description="Helical" evidence="7">
    <location>
        <begin position="97"/>
        <end position="117"/>
    </location>
</feature>
<evidence type="ECO:0000256" key="6">
    <source>
        <dbReference type="ARBA" id="ARBA00023136"/>
    </source>
</evidence>
<evidence type="ECO:0000256" key="2">
    <source>
        <dbReference type="ARBA" id="ARBA00022475"/>
    </source>
</evidence>
<evidence type="ECO:0000259" key="8">
    <source>
        <dbReference type="SMART" id="SM00014"/>
    </source>
</evidence>
<evidence type="ECO:0000256" key="3">
    <source>
        <dbReference type="ARBA" id="ARBA00022692"/>
    </source>
</evidence>
<name>A0ABM8ALB3_9DEIO</name>
<dbReference type="EMBL" id="AP026563">
    <property type="protein sequence ID" value="BDP44622.1"/>
    <property type="molecule type" value="Genomic_DNA"/>
</dbReference>
<dbReference type="InterPro" id="IPR000326">
    <property type="entry name" value="PAP2/HPO"/>
</dbReference>
<dbReference type="SMART" id="SM00014">
    <property type="entry name" value="acidPPc"/>
    <property type="match status" value="1"/>
</dbReference>
<evidence type="ECO:0000313" key="9">
    <source>
        <dbReference type="EMBL" id="BDP44622.1"/>
    </source>
</evidence>
<feature type="transmembrane region" description="Helical" evidence="7">
    <location>
        <begin position="64"/>
        <end position="90"/>
    </location>
</feature>
<evidence type="ECO:0000313" key="10">
    <source>
        <dbReference type="Proteomes" id="UP001064971"/>
    </source>
</evidence>
<protein>
    <submittedName>
        <fullName evidence="9">Phosphatidylglycerophosphatase B</fullName>
    </submittedName>
</protein>
<feature type="transmembrane region" description="Helical" evidence="7">
    <location>
        <begin position="163"/>
        <end position="182"/>
    </location>
</feature>
<dbReference type="Pfam" id="PF01569">
    <property type="entry name" value="PAP2"/>
    <property type="match status" value="1"/>
</dbReference>
<keyword evidence="5 7" id="KW-1133">Transmembrane helix</keyword>
<keyword evidence="3 7" id="KW-0812">Transmembrane</keyword>
<evidence type="ECO:0000256" key="7">
    <source>
        <dbReference type="SAM" id="Phobius"/>
    </source>
</evidence>
<comment type="subcellular location">
    <subcellularLocation>
        <location evidence="1">Cell membrane</location>
        <topology evidence="1">Multi-pass membrane protein</topology>
    </subcellularLocation>
</comment>
<keyword evidence="2" id="KW-1003">Cell membrane</keyword>
<dbReference type="SUPFAM" id="SSF48317">
    <property type="entry name" value="Acid phosphatase/Vanadium-dependent haloperoxidase"/>
    <property type="match status" value="1"/>
</dbReference>
<dbReference type="Gene3D" id="1.20.144.10">
    <property type="entry name" value="Phosphatidic acid phosphatase type 2/haloperoxidase"/>
    <property type="match status" value="1"/>
</dbReference>
<geneLocation type="plasmid" evidence="9 10">
    <name>pDAETH-3</name>
</geneLocation>
<keyword evidence="10" id="KW-1185">Reference proteome</keyword>
<proteinExistence type="predicted"/>
<dbReference type="RefSeq" id="WP_264778868.1">
    <property type="nucleotide sequence ID" value="NZ_AP026563.1"/>
</dbReference>
<gene>
    <name evidence="9" type="ORF">DAETH_45910</name>
</gene>
<feature type="transmembrane region" description="Helical" evidence="7">
    <location>
        <begin position="137"/>
        <end position="156"/>
    </location>
</feature>
<dbReference type="CDD" id="cd03392">
    <property type="entry name" value="PAP2_like_2"/>
    <property type="match status" value="1"/>
</dbReference>
<keyword evidence="6 7" id="KW-0472">Membrane</keyword>
<feature type="domain" description="Phosphatidic acid phosphatase type 2/haloperoxidase" evidence="8">
    <location>
        <begin position="93"/>
        <end position="205"/>
    </location>
</feature>
<dbReference type="Proteomes" id="UP001064971">
    <property type="component" value="Plasmid pDAETH-3"/>
</dbReference>
<evidence type="ECO:0000256" key="5">
    <source>
        <dbReference type="ARBA" id="ARBA00022989"/>
    </source>
</evidence>
<evidence type="ECO:0000256" key="1">
    <source>
        <dbReference type="ARBA" id="ARBA00004651"/>
    </source>
</evidence>
<reference evidence="9" key="1">
    <citation type="submission" date="2022-07" db="EMBL/GenBank/DDBJ databases">
        <title>Complete Genome Sequence of the Radioresistant Bacterium Deinococcus aetherius ST0316, Isolated from the Air Dust collected in Lower Stratosphere above Japan.</title>
        <authorList>
            <person name="Satoh K."/>
            <person name="Hagiwara K."/>
            <person name="Katsumata K."/>
            <person name="Kubo A."/>
            <person name="Yokobori S."/>
            <person name="Yamagishi A."/>
            <person name="Oono Y."/>
            <person name="Narumi I."/>
        </authorList>
    </citation>
    <scope>NUCLEOTIDE SEQUENCE</scope>
    <source>
        <strain evidence="9">ST0316</strain>
        <plasmid evidence="9">pDAETH-3</plasmid>
    </source>
</reference>
<sequence length="221" mass="24098">MSTLLSRRHRVRPVALLRLFLGILLPLLVVGLVAEDLLEGQSFAWETPFLLALHRHATPLLDRLALFFTTVGGVTVIAPISAVILVVLWLRGHRLAAFWGLGVAGAAGLNVAMKLLMHRSRPELWPRLVPEHDASFPSGHSMYSAAFVAALILLAWRTPYRWPALGLGVAFSGLVGFSRLYLGVHYPTDVLCGWLTGAAWVLGVYGVLRPFAPEHGKESAA</sequence>
<organism evidence="9 10">
    <name type="scientific">Deinococcus aetherius</name>
    <dbReference type="NCBI Taxonomy" id="200252"/>
    <lineage>
        <taxon>Bacteria</taxon>
        <taxon>Thermotogati</taxon>
        <taxon>Deinococcota</taxon>
        <taxon>Deinococci</taxon>
        <taxon>Deinococcales</taxon>
        <taxon>Deinococcaceae</taxon>
        <taxon>Deinococcus</taxon>
    </lineage>
</organism>
<accession>A0ABM8ALB3</accession>
<dbReference type="PANTHER" id="PTHR14969">
    <property type="entry name" value="SPHINGOSINE-1-PHOSPHATE PHOSPHOHYDROLASE"/>
    <property type="match status" value="1"/>
</dbReference>
<dbReference type="InterPro" id="IPR036938">
    <property type="entry name" value="PAP2/HPO_sf"/>
</dbReference>
<keyword evidence="9" id="KW-0614">Plasmid</keyword>
<keyword evidence="4" id="KW-0378">Hydrolase</keyword>
<dbReference type="PANTHER" id="PTHR14969:SF62">
    <property type="entry name" value="DECAPRENYLPHOSPHORYL-5-PHOSPHORIBOSE PHOSPHATASE RV3807C-RELATED"/>
    <property type="match status" value="1"/>
</dbReference>
<evidence type="ECO:0000256" key="4">
    <source>
        <dbReference type="ARBA" id="ARBA00022801"/>
    </source>
</evidence>
<feature type="transmembrane region" description="Helical" evidence="7">
    <location>
        <begin position="188"/>
        <end position="208"/>
    </location>
</feature>